<evidence type="ECO:0000313" key="2">
    <source>
        <dbReference type="EMBL" id="KAK8769372.1"/>
    </source>
</evidence>
<evidence type="ECO:0000313" key="3">
    <source>
        <dbReference type="EMBL" id="KAK8773371.1"/>
    </source>
</evidence>
<comment type="caution">
    <text evidence="3">The sequence shown here is derived from an EMBL/GenBank/DDBJ whole genome shotgun (WGS) entry which is preliminary data.</text>
</comment>
<organism evidence="3 4">
    <name type="scientific">Amblyomma americanum</name>
    <name type="common">Lone star tick</name>
    <dbReference type="NCBI Taxonomy" id="6943"/>
    <lineage>
        <taxon>Eukaryota</taxon>
        <taxon>Metazoa</taxon>
        <taxon>Ecdysozoa</taxon>
        <taxon>Arthropoda</taxon>
        <taxon>Chelicerata</taxon>
        <taxon>Arachnida</taxon>
        <taxon>Acari</taxon>
        <taxon>Parasitiformes</taxon>
        <taxon>Ixodida</taxon>
        <taxon>Ixodoidea</taxon>
        <taxon>Ixodidae</taxon>
        <taxon>Amblyomminae</taxon>
        <taxon>Amblyomma</taxon>
    </lineage>
</organism>
<feature type="compositionally biased region" description="Basic and acidic residues" evidence="1">
    <location>
        <begin position="54"/>
        <end position="72"/>
    </location>
</feature>
<dbReference type="EMBL" id="JARKHS020016996">
    <property type="protein sequence ID" value="KAK8773371.1"/>
    <property type="molecule type" value="Genomic_DNA"/>
</dbReference>
<accession>A0AAQ4EFB7</accession>
<sequence length="91" mass="10479">MLGELEKEIQERMKKKRLAMPKILDPHDSSSETCEEETAAQKKKKQKRTLLASKKAEYDETMLKKNMDDARSKTLAAQSRDSRQVAKKRVG</sequence>
<dbReference type="EMBL" id="JARKHS020022691">
    <property type="protein sequence ID" value="KAK8769372.1"/>
    <property type="molecule type" value="Genomic_DNA"/>
</dbReference>
<feature type="compositionally biased region" description="Basic and acidic residues" evidence="1">
    <location>
        <begin position="1"/>
        <end position="12"/>
    </location>
</feature>
<feature type="region of interest" description="Disordered" evidence="1">
    <location>
        <begin position="1"/>
        <end position="91"/>
    </location>
</feature>
<evidence type="ECO:0000313" key="4">
    <source>
        <dbReference type="Proteomes" id="UP001321473"/>
    </source>
</evidence>
<gene>
    <name evidence="3" type="ORF">V5799_012095</name>
    <name evidence="2" type="ORF">V5799_014161</name>
</gene>
<reference evidence="3" key="3">
    <citation type="submission" date="2024-02" db="EMBL/GenBank/DDBJ databases">
        <authorList>
            <person name="Mcdaniel E.A."/>
            <person name="Celebi F.M."/>
            <person name="Reiter T."/>
            <person name="Weiss E.C."/>
            <person name="Chou S."/>
        </authorList>
    </citation>
    <scope>NUCLEOTIDE SEQUENCE</scope>
    <source>
        <strain evidence="3">F_SG_1</strain>
        <tissue evidence="3">Salivary glands</tissue>
    </source>
</reference>
<keyword evidence="4" id="KW-1185">Reference proteome</keyword>
<evidence type="ECO:0000256" key="1">
    <source>
        <dbReference type="SAM" id="MobiDB-lite"/>
    </source>
</evidence>
<protein>
    <submittedName>
        <fullName evidence="3">Uncharacterized protein</fullName>
    </submittedName>
</protein>
<proteinExistence type="predicted"/>
<reference evidence="3" key="2">
    <citation type="submission" date="2023-03" db="EMBL/GenBank/DDBJ databases">
        <authorList>
            <person name="Thuy-Boun P."/>
        </authorList>
    </citation>
    <scope>NUCLEOTIDE SEQUENCE</scope>
    <source>
        <strain evidence="3">F_SG_1</strain>
        <tissue evidence="3">Salivary glands</tissue>
    </source>
</reference>
<dbReference type="Proteomes" id="UP001321473">
    <property type="component" value="Unassembled WGS sequence"/>
</dbReference>
<reference evidence="3 4" key="1">
    <citation type="journal article" date="2023" name="Arcadia Sci">
        <title>De novo assembly of a long-read Amblyomma americanum tick genome.</title>
        <authorList>
            <person name="Chou S."/>
            <person name="Poskanzer K.E."/>
            <person name="Rollins M."/>
            <person name="Thuy-Boun P.S."/>
        </authorList>
    </citation>
    <scope>NUCLEOTIDE SEQUENCE [LARGE SCALE GENOMIC DNA]</scope>
    <source>
        <strain evidence="3">F_SG_1</strain>
        <tissue evidence="3">Salivary glands</tissue>
    </source>
</reference>
<dbReference type="AlphaFoldDB" id="A0AAQ4EFB7"/>
<name>A0AAQ4EFB7_AMBAM</name>